<gene>
    <name evidence="3" type="ORF">EVG20_g1689</name>
</gene>
<dbReference type="OrthoDB" id="5592585at2759"/>
<organism evidence="3 4">
    <name type="scientific">Dentipellis fragilis</name>
    <dbReference type="NCBI Taxonomy" id="205917"/>
    <lineage>
        <taxon>Eukaryota</taxon>
        <taxon>Fungi</taxon>
        <taxon>Dikarya</taxon>
        <taxon>Basidiomycota</taxon>
        <taxon>Agaricomycotina</taxon>
        <taxon>Agaricomycetes</taxon>
        <taxon>Russulales</taxon>
        <taxon>Hericiaceae</taxon>
        <taxon>Dentipellis</taxon>
    </lineage>
</organism>
<dbReference type="Proteomes" id="UP000298327">
    <property type="component" value="Unassembled WGS sequence"/>
</dbReference>
<dbReference type="PANTHER" id="PTHR38248">
    <property type="entry name" value="FUNK1 6"/>
    <property type="match status" value="1"/>
</dbReference>
<dbReference type="STRING" id="205917.A0A4Y9Z8W9"/>
<feature type="region of interest" description="Disordered" evidence="1">
    <location>
        <begin position="499"/>
        <end position="522"/>
    </location>
</feature>
<proteinExistence type="predicted"/>
<dbReference type="InterPro" id="IPR040976">
    <property type="entry name" value="Pkinase_fungal"/>
</dbReference>
<dbReference type="AlphaFoldDB" id="A0A4Y9Z8W9"/>
<evidence type="ECO:0000313" key="3">
    <source>
        <dbReference type="EMBL" id="TFY71316.1"/>
    </source>
</evidence>
<dbReference type="SUPFAM" id="SSF56112">
    <property type="entry name" value="Protein kinase-like (PK-like)"/>
    <property type="match status" value="1"/>
</dbReference>
<sequence>LGRVFLMDASQPPDINWFNIELFIHCKPHSSDPFKDPAPHVDRTDHNFVRNNRAANESRDQMILYASAQLTMQLRQFCFSISIAKGNEARLMRWDRGGVIVSECFDFVKNPALLLEFFWRFSHLELEQRGIDTSASSPTAEEVAMAVEGKIFGEGDRLHKIGIKNEADGNGACGSSTRGYIAMDVETGERVWVKDAWRVDTPETGAPKEFVIYEKLHNSQVSNIPQFRSGGDVGEQKTRTHEYQDEPWCCGERDASDRIVPYRHYRLALQVIIGRPLEEYRSTKELCVVILDALIALGEAYLRAGILQCDVSADNVLIAEGGRGVLVDWDQCQEMSARNITGQDVRIGSWRFMSINTLQNEPVETIHEHHDDLESIFWLLLFHVLRYQPNVAKKVEDLEYSLKKIFDYGWKGRDGQNYGGEGKVQYLNGNSIGPEDLESALPAPLAGLLSDLWKIFSMVHTRSPYVSEDAKKEDRDSLLSIDAMRNIFQARLAEGHWPEDDAAVDPCRPTQADGTEDRCRKE</sequence>
<name>A0A4Y9Z8W9_9AGAM</name>
<comment type="caution">
    <text evidence="3">The sequence shown here is derived from an EMBL/GenBank/DDBJ whole genome shotgun (WGS) entry which is preliminary data.</text>
</comment>
<evidence type="ECO:0000256" key="1">
    <source>
        <dbReference type="SAM" id="MobiDB-lite"/>
    </source>
</evidence>
<accession>A0A4Y9Z8W9</accession>
<dbReference type="EMBL" id="SEOQ01000057">
    <property type="protein sequence ID" value="TFY71316.1"/>
    <property type="molecule type" value="Genomic_DNA"/>
</dbReference>
<dbReference type="Gene3D" id="1.10.510.10">
    <property type="entry name" value="Transferase(Phosphotransferase) domain 1"/>
    <property type="match status" value="1"/>
</dbReference>
<dbReference type="InterPro" id="IPR011009">
    <property type="entry name" value="Kinase-like_dom_sf"/>
</dbReference>
<keyword evidence="4" id="KW-1185">Reference proteome</keyword>
<reference evidence="3 4" key="1">
    <citation type="submission" date="2019-02" db="EMBL/GenBank/DDBJ databases">
        <title>Genome sequencing of the rare red list fungi Dentipellis fragilis.</title>
        <authorList>
            <person name="Buettner E."/>
            <person name="Kellner H."/>
        </authorList>
    </citation>
    <scope>NUCLEOTIDE SEQUENCE [LARGE SCALE GENOMIC DNA]</scope>
    <source>
        <strain evidence="3 4">DSM 105465</strain>
    </source>
</reference>
<evidence type="ECO:0000313" key="4">
    <source>
        <dbReference type="Proteomes" id="UP000298327"/>
    </source>
</evidence>
<evidence type="ECO:0000259" key="2">
    <source>
        <dbReference type="Pfam" id="PF17667"/>
    </source>
</evidence>
<dbReference type="Pfam" id="PF17667">
    <property type="entry name" value="Pkinase_fungal"/>
    <property type="match status" value="1"/>
</dbReference>
<feature type="domain" description="Fungal-type protein kinase" evidence="2">
    <location>
        <begin position="56"/>
        <end position="382"/>
    </location>
</feature>
<dbReference type="PANTHER" id="PTHR38248:SF2">
    <property type="entry name" value="FUNK1 11"/>
    <property type="match status" value="1"/>
</dbReference>
<feature type="non-terminal residue" evidence="3">
    <location>
        <position position="1"/>
    </location>
</feature>
<protein>
    <recommendedName>
        <fullName evidence="2">Fungal-type protein kinase domain-containing protein</fullName>
    </recommendedName>
</protein>